<keyword evidence="2" id="KW-0812">Transmembrane</keyword>
<feature type="region of interest" description="Disordered" evidence="1">
    <location>
        <begin position="1"/>
        <end position="65"/>
    </location>
</feature>
<proteinExistence type="predicted"/>
<feature type="compositionally biased region" description="Low complexity" evidence="1">
    <location>
        <begin position="179"/>
        <end position="224"/>
    </location>
</feature>
<feature type="domain" description="CBM2" evidence="3">
    <location>
        <begin position="254"/>
        <end position="347"/>
    </location>
</feature>
<evidence type="ECO:0000259" key="3">
    <source>
        <dbReference type="SMART" id="SM00637"/>
    </source>
</evidence>
<feature type="region of interest" description="Disordered" evidence="1">
    <location>
        <begin position="89"/>
        <end position="116"/>
    </location>
</feature>
<feature type="compositionally biased region" description="Basic and acidic residues" evidence="1">
    <location>
        <begin position="52"/>
        <end position="65"/>
    </location>
</feature>
<dbReference type="InterPro" id="IPR008965">
    <property type="entry name" value="CBM2/CBM3_carb-bd_dom_sf"/>
</dbReference>
<feature type="compositionally biased region" description="Basic and acidic residues" evidence="1">
    <location>
        <begin position="1"/>
        <end position="19"/>
    </location>
</feature>
<feature type="region of interest" description="Disordered" evidence="1">
    <location>
        <begin position="179"/>
        <end position="252"/>
    </location>
</feature>
<dbReference type="SMART" id="SM00637">
    <property type="entry name" value="CBD_II"/>
    <property type="match status" value="1"/>
</dbReference>
<comment type="caution">
    <text evidence="4">The sequence shown here is derived from an EMBL/GenBank/DDBJ whole genome shotgun (WGS) entry which is preliminary data.</text>
</comment>
<dbReference type="InterPro" id="IPR001919">
    <property type="entry name" value="CBD2"/>
</dbReference>
<dbReference type="RefSeq" id="WP_203794306.1">
    <property type="nucleotide sequence ID" value="NZ_BAAAQE010000016.1"/>
</dbReference>
<sequence length="348" mass="35438">MTEPPRGVRPDAAEQHQKGEPYQPGADAGWGRTSDEPGHPEYGPGPLPARQPGEHTHGNEPDLMDRRYDALAAWNESAQTMTMAAVGNEPRPAYRQSVDPGSSAFDPESFRDAVPRHSVPPARTVRRALRTRRERLAAGIMGIVVLGGGAAVAWGSTGEPDRPAVAGVTVAAPATSVVVEPTSTEDAAPSPTPSVSVSPSTSRSTSPSASASPSGSPFVSSTPSRGVTLPAGRQSRGPVRTPTSGPVTTGKPVLSASFGYEDGAGAIQVINTGDADATDWTVGLTVPGGETVTVTSGDVTVVQSGTSVTFRPSGTRVPAAGLVAFSFAVDPVPSETPGGCTIDGRSCG</sequence>
<keyword evidence="5" id="KW-1185">Reference proteome</keyword>
<gene>
    <name evidence="4" type="ORF">Aco03nite_018200</name>
</gene>
<reference evidence="4 5" key="1">
    <citation type="submission" date="2021-01" db="EMBL/GenBank/DDBJ databases">
        <title>Whole genome shotgun sequence of Actinoplanes couchii NBRC 106145.</title>
        <authorList>
            <person name="Komaki H."/>
            <person name="Tamura T."/>
        </authorList>
    </citation>
    <scope>NUCLEOTIDE SEQUENCE [LARGE SCALE GENOMIC DNA]</scope>
    <source>
        <strain evidence="4 5">NBRC 106145</strain>
    </source>
</reference>
<name>A0ABQ3X4I3_9ACTN</name>
<dbReference type="Gene3D" id="2.60.40.290">
    <property type="match status" value="1"/>
</dbReference>
<dbReference type="SUPFAM" id="SSF49384">
    <property type="entry name" value="Carbohydrate-binding domain"/>
    <property type="match status" value="1"/>
</dbReference>
<keyword evidence="2" id="KW-0472">Membrane</keyword>
<protein>
    <recommendedName>
        <fullName evidence="3">CBM2 domain-containing protein</fullName>
    </recommendedName>
</protein>
<feature type="transmembrane region" description="Helical" evidence="2">
    <location>
        <begin position="136"/>
        <end position="155"/>
    </location>
</feature>
<evidence type="ECO:0000313" key="5">
    <source>
        <dbReference type="Proteomes" id="UP000612282"/>
    </source>
</evidence>
<dbReference type="Proteomes" id="UP000612282">
    <property type="component" value="Unassembled WGS sequence"/>
</dbReference>
<evidence type="ECO:0000313" key="4">
    <source>
        <dbReference type="EMBL" id="GID53416.1"/>
    </source>
</evidence>
<evidence type="ECO:0000256" key="1">
    <source>
        <dbReference type="SAM" id="MobiDB-lite"/>
    </source>
</evidence>
<dbReference type="EMBL" id="BOMG01000027">
    <property type="protein sequence ID" value="GID53416.1"/>
    <property type="molecule type" value="Genomic_DNA"/>
</dbReference>
<accession>A0ABQ3X4I3</accession>
<keyword evidence="2" id="KW-1133">Transmembrane helix</keyword>
<dbReference type="InterPro" id="IPR012291">
    <property type="entry name" value="CBM2_carb-bd_dom_sf"/>
</dbReference>
<evidence type="ECO:0000256" key="2">
    <source>
        <dbReference type="SAM" id="Phobius"/>
    </source>
</evidence>
<organism evidence="4 5">
    <name type="scientific">Actinoplanes couchii</name>
    <dbReference type="NCBI Taxonomy" id="403638"/>
    <lineage>
        <taxon>Bacteria</taxon>
        <taxon>Bacillati</taxon>
        <taxon>Actinomycetota</taxon>
        <taxon>Actinomycetes</taxon>
        <taxon>Micromonosporales</taxon>
        <taxon>Micromonosporaceae</taxon>
        <taxon>Actinoplanes</taxon>
    </lineage>
</organism>